<evidence type="ECO:0008006" key="2">
    <source>
        <dbReference type="Google" id="ProtNLM"/>
    </source>
</evidence>
<dbReference type="EMBL" id="LAZR01045920">
    <property type="protein sequence ID" value="KKK97733.1"/>
    <property type="molecule type" value="Genomic_DNA"/>
</dbReference>
<gene>
    <name evidence="1" type="ORF">LCGC14_2649800</name>
</gene>
<name>A0A0F8ZV10_9ZZZZ</name>
<feature type="non-terminal residue" evidence="1">
    <location>
        <position position="1"/>
    </location>
</feature>
<dbReference type="AlphaFoldDB" id="A0A0F8ZV10"/>
<proteinExistence type="predicted"/>
<accession>A0A0F8ZV10</accession>
<sequence>PTILETFNPAKNHVYHRYYKPYKEGKLPVYRLFITALATDNTYLDPSYIEQLKNADKITKERLLYGNFEYDDDPSKIFEYDKILDMFSEGHVIETGAKRYISCDVARFGEDKTVIIVWLGHYIEKIYHYPRTSMREVRDELIRLSSLHGVYPNNIIVDEDGVGGGVVDFMKGIRGFVNNSSPKETKSSKKFHNYANLKTQCYFKLAEKVNAGEIKIYEDCPLEVKELIIEDLEQVAQKDIDKEQPIRLVPKEEVKERIGRSPDFSDAIMMRMYFDIIGGYRPYIA</sequence>
<reference evidence="1" key="1">
    <citation type="journal article" date="2015" name="Nature">
        <title>Complex archaea that bridge the gap between prokaryotes and eukaryotes.</title>
        <authorList>
            <person name="Spang A."/>
            <person name="Saw J.H."/>
            <person name="Jorgensen S.L."/>
            <person name="Zaremba-Niedzwiedzka K."/>
            <person name="Martijn J."/>
            <person name="Lind A.E."/>
            <person name="van Eijk R."/>
            <person name="Schleper C."/>
            <person name="Guy L."/>
            <person name="Ettema T.J."/>
        </authorList>
    </citation>
    <scope>NUCLEOTIDE SEQUENCE</scope>
</reference>
<comment type="caution">
    <text evidence="1">The sequence shown here is derived from an EMBL/GenBank/DDBJ whole genome shotgun (WGS) entry which is preliminary data.</text>
</comment>
<dbReference type="Gene3D" id="3.30.420.240">
    <property type="match status" value="1"/>
</dbReference>
<organism evidence="1">
    <name type="scientific">marine sediment metagenome</name>
    <dbReference type="NCBI Taxonomy" id="412755"/>
    <lineage>
        <taxon>unclassified sequences</taxon>
        <taxon>metagenomes</taxon>
        <taxon>ecological metagenomes</taxon>
    </lineage>
</organism>
<evidence type="ECO:0000313" key="1">
    <source>
        <dbReference type="EMBL" id="KKK97733.1"/>
    </source>
</evidence>
<protein>
    <recommendedName>
        <fullName evidence="2">Terminase large subunit gp17-like C-terminal domain-containing protein</fullName>
    </recommendedName>
</protein>